<evidence type="ECO:0000313" key="3">
    <source>
        <dbReference type="Proteomes" id="UP000092876"/>
    </source>
</evidence>
<proteinExistence type="predicted"/>
<keyword evidence="1" id="KW-0472">Membrane</keyword>
<evidence type="ECO:0000256" key="1">
    <source>
        <dbReference type="SAM" id="Phobius"/>
    </source>
</evidence>
<sequence length="85" mass="9156">MGSSSRSKSVALISSVFFVLGLLSTNIDGLGLAPIFVVLISFFMLIIHSFLHFSGRKNSDVFNAYEESAKTKAAALESGLNNKNK</sequence>
<keyword evidence="1" id="KW-1133">Transmembrane helix</keyword>
<accession>A0A1C3IG07</accession>
<dbReference type="AlphaFoldDB" id="A0A1C3IG07"/>
<name>A0A1C3IG07_9VIBR</name>
<organism evidence="2 3">
    <name type="scientific">Vibrio atlanticus</name>
    <dbReference type="NCBI Taxonomy" id="693153"/>
    <lineage>
        <taxon>Bacteria</taxon>
        <taxon>Pseudomonadati</taxon>
        <taxon>Pseudomonadota</taxon>
        <taxon>Gammaproteobacteria</taxon>
        <taxon>Vibrionales</taxon>
        <taxon>Vibrionaceae</taxon>
        <taxon>Vibrio</taxon>
    </lineage>
</organism>
<protein>
    <submittedName>
        <fullName evidence="2">Uncharacterized protein</fullName>
    </submittedName>
</protein>
<dbReference type="EMBL" id="FLQP01000003">
    <property type="protein sequence ID" value="SBS60361.1"/>
    <property type="molecule type" value="Genomic_DNA"/>
</dbReference>
<feature type="transmembrane region" description="Helical" evidence="1">
    <location>
        <begin position="35"/>
        <end position="53"/>
    </location>
</feature>
<dbReference type="Proteomes" id="UP000092876">
    <property type="component" value="Unassembled WGS sequence"/>
</dbReference>
<reference evidence="3" key="1">
    <citation type="submission" date="2016-06" db="EMBL/GenBank/DDBJ databases">
        <authorList>
            <person name="Rodrigo-Torres Lidia"/>
            <person name="Arahal R.David."/>
        </authorList>
    </citation>
    <scope>NUCLEOTIDE SEQUENCE [LARGE SCALE GENOMIC DNA]</scope>
    <source>
        <strain evidence="3">CECT 7223</strain>
    </source>
</reference>
<evidence type="ECO:0000313" key="2">
    <source>
        <dbReference type="EMBL" id="SBS60361.1"/>
    </source>
</evidence>
<keyword evidence="1" id="KW-0812">Transmembrane</keyword>
<gene>
    <name evidence="2" type="ORF">VAT7223_00131</name>
</gene>